<evidence type="ECO:0000256" key="1">
    <source>
        <dbReference type="ARBA" id="ARBA00034478"/>
    </source>
</evidence>
<dbReference type="Proteomes" id="UP001159428">
    <property type="component" value="Unassembled WGS sequence"/>
</dbReference>
<accession>A0AAU9X7D8</accession>
<keyword evidence="3" id="KW-1185">Reference proteome</keyword>
<evidence type="ECO:0000313" key="2">
    <source>
        <dbReference type="EMBL" id="CAH3139040.1"/>
    </source>
</evidence>
<gene>
    <name evidence="2" type="ORF">PMEA_00018319</name>
</gene>
<sequence>MSSSKRGILERLDASEVIVGDGGFLFCLERRGYVKAGYSSPILLPTSGRPFSSALLADKNLKRLKDSDY</sequence>
<dbReference type="AlphaFoldDB" id="A0AAU9X7D8"/>
<reference evidence="2 3" key="1">
    <citation type="submission" date="2022-05" db="EMBL/GenBank/DDBJ databases">
        <authorList>
            <consortium name="Genoscope - CEA"/>
            <person name="William W."/>
        </authorList>
    </citation>
    <scope>NUCLEOTIDE SEQUENCE [LARGE SCALE GENOMIC DNA]</scope>
</reference>
<comment type="pathway">
    <text evidence="1">Amino-acid biosynthesis; L-methionine biosynthesis via de novo pathway.</text>
</comment>
<name>A0AAU9X7D8_9CNID</name>
<dbReference type="InterPro" id="IPR036589">
    <property type="entry name" value="HCY_dom_sf"/>
</dbReference>
<protein>
    <submittedName>
        <fullName evidence="2">Uncharacterized protein</fullName>
    </submittedName>
</protein>
<evidence type="ECO:0000313" key="3">
    <source>
        <dbReference type="Proteomes" id="UP001159428"/>
    </source>
</evidence>
<proteinExistence type="predicted"/>
<organism evidence="2 3">
    <name type="scientific">Pocillopora meandrina</name>
    <dbReference type="NCBI Taxonomy" id="46732"/>
    <lineage>
        <taxon>Eukaryota</taxon>
        <taxon>Metazoa</taxon>
        <taxon>Cnidaria</taxon>
        <taxon>Anthozoa</taxon>
        <taxon>Hexacorallia</taxon>
        <taxon>Scleractinia</taxon>
        <taxon>Astrocoeniina</taxon>
        <taxon>Pocilloporidae</taxon>
        <taxon>Pocillopora</taxon>
    </lineage>
</organism>
<comment type="caution">
    <text evidence="2">The sequence shown here is derived from an EMBL/GenBank/DDBJ whole genome shotgun (WGS) entry which is preliminary data.</text>
</comment>
<dbReference type="SUPFAM" id="SSF82282">
    <property type="entry name" value="Homocysteine S-methyltransferase"/>
    <property type="match status" value="1"/>
</dbReference>
<dbReference type="EMBL" id="CALNXJ010000032">
    <property type="protein sequence ID" value="CAH3139040.1"/>
    <property type="molecule type" value="Genomic_DNA"/>
</dbReference>